<comment type="similarity">
    <text evidence="3">Belongs to the LipB family.</text>
</comment>
<dbReference type="InterPro" id="IPR004143">
    <property type="entry name" value="BPL_LPL_catalytic"/>
</dbReference>
<keyword evidence="9" id="KW-1185">Reference proteome</keyword>
<protein>
    <recommendedName>
        <fullName evidence="4">lipoyl(octanoyl) transferase</fullName>
        <ecNumber evidence="4">2.3.1.181</ecNumber>
    </recommendedName>
</protein>
<comment type="pathway">
    <text evidence="1">Protein modification; protein lipoylation via endogenous pathway; protein N(6)-(lipoyl)lysine from octanoyl-[acyl-carrier-protein]: step 1/2.</text>
</comment>
<dbReference type="InterPro" id="IPR000544">
    <property type="entry name" value="Octanoyltransferase"/>
</dbReference>
<dbReference type="UniPathway" id="UPA00538">
    <property type="reaction ID" value="UER00592"/>
</dbReference>
<comment type="similarity">
    <text evidence="2">Belongs to the PPR family. PCMP-H subfamily.</text>
</comment>
<dbReference type="eggNOG" id="KOG4197">
    <property type="taxonomic scope" value="Eukaryota"/>
</dbReference>
<dbReference type="GO" id="GO:0008270">
    <property type="term" value="F:zinc ion binding"/>
    <property type="evidence" value="ECO:0007669"/>
    <property type="project" value="InterPro"/>
</dbReference>
<dbReference type="HOGENOM" id="CLU_662854_0_0_1"/>
<dbReference type="eggNOG" id="KOG0325">
    <property type="taxonomic scope" value="Eukaryota"/>
</dbReference>
<dbReference type="Gene3D" id="3.30.930.10">
    <property type="entry name" value="Bira Bifunctional Protein, Domain 2"/>
    <property type="match status" value="2"/>
</dbReference>
<dbReference type="InterPro" id="IPR032867">
    <property type="entry name" value="DYW_dom"/>
</dbReference>
<evidence type="ECO:0000256" key="1">
    <source>
        <dbReference type="ARBA" id="ARBA00004821"/>
    </source>
</evidence>
<evidence type="ECO:0000313" key="9">
    <source>
        <dbReference type="Proteomes" id="UP000008694"/>
    </source>
</evidence>
<dbReference type="InterPro" id="IPR045864">
    <property type="entry name" value="aa-tRNA-synth_II/BPL/LPL"/>
</dbReference>
<dbReference type="Pfam" id="PF14432">
    <property type="entry name" value="DYW_deaminase"/>
    <property type="match status" value="1"/>
</dbReference>
<sequence>MGTGSTEDYLNFDIKNAPFDVYRTERGGEVTYHGPGQLEQVVIRVLSSAFSINATRLDGLTGVWVGNKKVAALGIRVSKWMTYHGLALNVTTDLTPFNLIVPCGIRNRGVGSVKGLIEDGEHYDKLDDLQLLDIAHESLLKEFSEVFQLQIEKQTGFDFSISLSKESLSACRIDEKRMALETAFSMSFCSFPVPKAIFFERETSSFQRVISRAKGIAGEGQVESSDGVETQVKETADKVFNKLPERNLDTWSGGRVTAKELSGSVVRNTVRKDTTLRHISPSSHSTKIRGDKPKILGEKKAIVDRSKAYVKLKSLAKEVRDAGYVPETKYVLHDIDEEAKEKALMHHSERLAIAFGLINTPPGTTIRVMKNLRICGDCHNFIKILSSIEDREIIVRDNKRFHHFRYGSCSCGDYW</sequence>
<dbReference type="Proteomes" id="UP000008694">
    <property type="component" value="Unassembled WGS sequence"/>
</dbReference>
<dbReference type="GO" id="GO:0033819">
    <property type="term" value="F:lipoyl(octanoyl) transferase activity"/>
    <property type="evidence" value="ECO:0007669"/>
    <property type="project" value="UniProtKB-EC"/>
</dbReference>
<dbReference type="Pfam" id="PF21948">
    <property type="entry name" value="LplA-B_cat"/>
    <property type="match status" value="1"/>
</dbReference>
<evidence type="ECO:0000259" key="7">
    <source>
        <dbReference type="PROSITE" id="PS51733"/>
    </source>
</evidence>
<gene>
    <name evidence="8" type="ORF">ARALYDRAFT_473903</name>
</gene>
<accession>D7KAV1</accession>
<dbReference type="GO" id="GO:0009249">
    <property type="term" value="P:protein lipoylation"/>
    <property type="evidence" value="ECO:0007669"/>
    <property type="project" value="InterPro"/>
</dbReference>
<keyword evidence="5" id="KW-0808">Transferase</keyword>
<evidence type="ECO:0000313" key="8">
    <source>
        <dbReference type="EMBL" id="EFH67631.1"/>
    </source>
</evidence>
<dbReference type="PANTHER" id="PTHR10993:SF7">
    <property type="entry name" value="LIPOYLTRANSFERASE 2, MITOCHONDRIAL-RELATED"/>
    <property type="match status" value="1"/>
</dbReference>
<name>D7KAV1_ARALL</name>
<evidence type="ECO:0000256" key="4">
    <source>
        <dbReference type="ARBA" id="ARBA00012334"/>
    </source>
</evidence>
<evidence type="ECO:0000256" key="5">
    <source>
        <dbReference type="ARBA" id="ARBA00022679"/>
    </source>
</evidence>
<dbReference type="PANTHER" id="PTHR10993">
    <property type="entry name" value="OCTANOYLTRANSFERASE"/>
    <property type="match status" value="1"/>
</dbReference>
<reference evidence="9" key="1">
    <citation type="journal article" date="2011" name="Nat. Genet.">
        <title>The Arabidopsis lyrata genome sequence and the basis of rapid genome size change.</title>
        <authorList>
            <person name="Hu T.T."/>
            <person name="Pattyn P."/>
            <person name="Bakker E.G."/>
            <person name="Cao J."/>
            <person name="Cheng J.-F."/>
            <person name="Clark R.M."/>
            <person name="Fahlgren N."/>
            <person name="Fawcett J.A."/>
            <person name="Grimwood J."/>
            <person name="Gundlach H."/>
            <person name="Haberer G."/>
            <person name="Hollister J.D."/>
            <person name="Ossowski S."/>
            <person name="Ottilar R.P."/>
            <person name="Salamov A.A."/>
            <person name="Schneeberger K."/>
            <person name="Spannagl M."/>
            <person name="Wang X."/>
            <person name="Yang L."/>
            <person name="Nasrallah M.E."/>
            <person name="Bergelson J."/>
            <person name="Carrington J.C."/>
            <person name="Gaut B.S."/>
            <person name="Schmutz J."/>
            <person name="Mayer K.F.X."/>
            <person name="Van de Peer Y."/>
            <person name="Grigoriev I.V."/>
            <person name="Nordborg M."/>
            <person name="Weigel D."/>
            <person name="Guo Y.-L."/>
        </authorList>
    </citation>
    <scope>NUCLEOTIDE SEQUENCE [LARGE SCALE GENOMIC DNA]</scope>
    <source>
        <strain evidence="9">cv. MN47</strain>
    </source>
</reference>
<evidence type="ECO:0000256" key="6">
    <source>
        <dbReference type="ARBA" id="ARBA00023315"/>
    </source>
</evidence>
<proteinExistence type="inferred from homology"/>
<dbReference type="EC" id="2.3.1.181" evidence="4"/>
<evidence type="ECO:0000256" key="2">
    <source>
        <dbReference type="ARBA" id="ARBA00006643"/>
    </source>
</evidence>
<dbReference type="SUPFAM" id="SSF55681">
    <property type="entry name" value="Class II aaRS and biotin synthetases"/>
    <property type="match status" value="1"/>
</dbReference>
<dbReference type="NCBIfam" id="TIGR00214">
    <property type="entry name" value="lipB"/>
    <property type="match status" value="1"/>
</dbReference>
<dbReference type="EMBL" id="GL348713">
    <property type="protein sequence ID" value="EFH67631.1"/>
    <property type="molecule type" value="Genomic_DNA"/>
</dbReference>
<keyword evidence="6" id="KW-0012">Acyltransferase</keyword>
<dbReference type="PROSITE" id="PS51733">
    <property type="entry name" value="BPL_LPL_CATALYTIC"/>
    <property type="match status" value="1"/>
</dbReference>
<dbReference type="AlphaFoldDB" id="D7KAV1"/>
<evidence type="ECO:0000256" key="3">
    <source>
        <dbReference type="ARBA" id="ARBA00007907"/>
    </source>
</evidence>
<dbReference type="Gramene" id="fgenesh2_kg.1__3857__AT1G47580.1">
    <property type="protein sequence ID" value="fgenesh2_kg.1__3857__AT1G47580.1"/>
    <property type="gene ID" value="fgenesh2_kg.1__3857__AT1G47580.1"/>
</dbReference>
<feature type="domain" description="BPL/LPL catalytic" evidence="7">
    <location>
        <begin position="1"/>
        <end position="151"/>
    </location>
</feature>
<organism evidence="9">
    <name type="scientific">Arabidopsis lyrata subsp. lyrata</name>
    <name type="common">Lyre-leaved rock-cress</name>
    <dbReference type="NCBI Taxonomy" id="81972"/>
    <lineage>
        <taxon>Eukaryota</taxon>
        <taxon>Viridiplantae</taxon>
        <taxon>Streptophyta</taxon>
        <taxon>Embryophyta</taxon>
        <taxon>Tracheophyta</taxon>
        <taxon>Spermatophyta</taxon>
        <taxon>Magnoliopsida</taxon>
        <taxon>eudicotyledons</taxon>
        <taxon>Gunneridae</taxon>
        <taxon>Pentapetalae</taxon>
        <taxon>rosids</taxon>
        <taxon>malvids</taxon>
        <taxon>Brassicales</taxon>
        <taxon>Brassicaceae</taxon>
        <taxon>Camelineae</taxon>
        <taxon>Arabidopsis</taxon>
    </lineage>
</organism>